<dbReference type="OrthoDB" id="10029506at2759"/>
<dbReference type="EMBL" id="CADEBD010000300">
    <property type="protein sequence ID" value="CAB3235973.1"/>
    <property type="molecule type" value="Genomic_DNA"/>
</dbReference>
<dbReference type="AlphaFoldDB" id="A0A8S0Z7C8"/>
<evidence type="ECO:0000313" key="1">
    <source>
        <dbReference type="EMBL" id="CAB3228547.1"/>
    </source>
</evidence>
<reference evidence="3 4" key="1">
    <citation type="submission" date="2020-04" db="EMBL/GenBank/DDBJ databases">
        <authorList>
            <person name="Wallbank WR R."/>
            <person name="Pardo Diaz C."/>
            <person name="Kozak K."/>
            <person name="Martin S."/>
            <person name="Jiggins C."/>
            <person name="Moest M."/>
            <person name="Warren A I."/>
            <person name="Byers J.R.P. K."/>
            <person name="Montejo-Kovacevich G."/>
            <person name="Yen C E."/>
        </authorList>
    </citation>
    <scope>NUCLEOTIDE SEQUENCE [LARGE SCALE GENOMIC DNA]</scope>
</reference>
<name>A0A8S0Z7C8_ARCPL</name>
<evidence type="ECO:0000313" key="3">
    <source>
        <dbReference type="Proteomes" id="UP000494106"/>
    </source>
</evidence>
<protein>
    <submittedName>
        <fullName evidence="1">Uncharacterized protein</fullName>
    </submittedName>
</protein>
<comment type="caution">
    <text evidence="1">The sequence shown here is derived from an EMBL/GenBank/DDBJ whole genome shotgun (WGS) entry which is preliminary data.</text>
</comment>
<keyword evidence="3" id="KW-1185">Reference proteome</keyword>
<accession>A0A8S0Z7C8</accession>
<gene>
    <name evidence="1" type="ORF">APLA_LOCUS3677</name>
    <name evidence="2" type="ORF">APLA_LOCUS7167</name>
</gene>
<proteinExistence type="predicted"/>
<organism evidence="1 3">
    <name type="scientific">Arctia plantaginis</name>
    <name type="common">Wood tiger moth</name>
    <name type="synonym">Phalaena plantaginis</name>
    <dbReference type="NCBI Taxonomy" id="874455"/>
    <lineage>
        <taxon>Eukaryota</taxon>
        <taxon>Metazoa</taxon>
        <taxon>Ecdysozoa</taxon>
        <taxon>Arthropoda</taxon>
        <taxon>Hexapoda</taxon>
        <taxon>Insecta</taxon>
        <taxon>Pterygota</taxon>
        <taxon>Neoptera</taxon>
        <taxon>Endopterygota</taxon>
        <taxon>Lepidoptera</taxon>
        <taxon>Glossata</taxon>
        <taxon>Ditrysia</taxon>
        <taxon>Noctuoidea</taxon>
        <taxon>Erebidae</taxon>
        <taxon>Arctiinae</taxon>
        <taxon>Arctia</taxon>
    </lineage>
</organism>
<dbReference type="EMBL" id="CADEBC010000346">
    <property type="protein sequence ID" value="CAB3228547.1"/>
    <property type="molecule type" value="Genomic_DNA"/>
</dbReference>
<evidence type="ECO:0000313" key="2">
    <source>
        <dbReference type="EMBL" id="CAB3235973.1"/>
    </source>
</evidence>
<evidence type="ECO:0000313" key="4">
    <source>
        <dbReference type="Proteomes" id="UP000494256"/>
    </source>
</evidence>
<sequence length="120" mass="13372">MPARSEFAPILSHRIGTREGQKGCGVRGVSSPTPPVRQLSPFENLKSSDIFKYLGSISAPNLWAELFSYGKWTVNMRHNNDQLLGEILNRARIGVVTSQDCCALSKRLLKFAAKNQNNRI</sequence>
<dbReference type="Proteomes" id="UP000494256">
    <property type="component" value="Unassembled WGS sequence"/>
</dbReference>
<dbReference type="Proteomes" id="UP000494106">
    <property type="component" value="Unassembled WGS sequence"/>
</dbReference>